<keyword evidence="4 14" id="KW-0349">Heme</keyword>
<reference evidence="20 21" key="1">
    <citation type="journal article" date="2006" name="J. Bacteriol.">
        <title>The genome sequence of the obligately chemolithoautotrophic, facultatively anaerobic bacterium Thiobacillus denitrificans.</title>
        <authorList>
            <person name="Beller H.R."/>
            <person name="Chain P.S."/>
            <person name="Letain T.E."/>
            <person name="Chakicherla A."/>
            <person name="Larimer F.W."/>
            <person name="Richardson P.M."/>
            <person name="Coleman M.A."/>
            <person name="Wood A.P."/>
            <person name="Kelly D.P."/>
        </authorList>
    </citation>
    <scope>NUCLEOTIDE SEQUENCE [LARGE SCALE GENOMIC DNA]</scope>
    <source>
        <strain evidence="20 21">ATCC 25259</strain>
    </source>
</reference>
<evidence type="ECO:0000256" key="2">
    <source>
        <dbReference type="ARBA" id="ARBA00011530"/>
    </source>
</evidence>
<evidence type="ECO:0000313" key="21">
    <source>
        <dbReference type="Proteomes" id="UP000008291"/>
    </source>
</evidence>
<feature type="binding site" description="axial binding residue" evidence="17">
    <location>
        <position position="128"/>
    </location>
    <ligand>
        <name>heme c</name>
        <dbReference type="ChEBI" id="CHEBI:61717"/>
        <label>1</label>
    </ligand>
    <ligandPart>
        <name>Fe</name>
        <dbReference type="ChEBI" id="CHEBI:18248"/>
    </ligandPart>
</feature>
<evidence type="ECO:0000256" key="16">
    <source>
        <dbReference type="PIRSR" id="PIRSR038455-2"/>
    </source>
</evidence>
<dbReference type="GO" id="GO:0016669">
    <property type="term" value="F:oxidoreductase activity, acting on a sulfur group of donors, cytochrome as acceptor"/>
    <property type="evidence" value="ECO:0007669"/>
    <property type="project" value="InterPro"/>
</dbReference>
<feature type="binding site" description="covalent" evidence="16">
    <location>
        <position position="192"/>
    </location>
    <ligand>
        <name>heme c</name>
        <dbReference type="ChEBI" id="CHEBI:61717"/>
        <label>2</label>
    </ligand>
</feature>
<evidence type="ECO:0000256" key="18">
    <source>
        <dbReference type="SAM" id="SignalP"/>
    </source>
</evidence>
<evidence type="ECO:0000256" key="17">
    <source>
        <dbReference type="PIRSR" id="PIRSR038455-3"/>
    </source>
</evidence>
<evidence type="ECO:0000256" key="10">
    <source>
        <dbReference type="ARBA" id="ARBA00023004"/>
    </source>
</evidence>
<dbReference type="EC" id="2.8.5.2" evidence="14"/>
<dbReference type="InterPro" id="IPR036909">
    <property type="entry name" value="Cyt_c-like_dom_sf"/>
</dbReference>
<feature type="binding site" description="covalent" evidence="16">
    <location>
        <position position="96"/>
    </location>
    <ligand>
        <name>heme c</name>
        <dbReference type="ChEBI" id="CHEBI:61717"/>
        <label>1</label>
    </ligand>
</feature>
<evidence type="ECO:0000313" key="20">
    <source>
        <dbReference type="EMBL" id="AAZ96871.1"/>
    </source>
</evidence>
<evidence type="ECO:0000256" key="5">
    <source>
        <dbReference type="ARBA" id="ARBA00022679"/>
    </source>
</evidence>
<dbReference type="AlphaFoldDB" id="Q3SKB6"/>
<keyword evidence="8 14" id="KW-0574">Periplasm</keyword>
<feature type="chain" id="PRO_5004228940" description="SoxAX cytochrome complex subunit A" evidence="18">
    <location>
        <begin position="23"/>
        <end position="278"/>
    </location>
</feature>
<protein>
    <recommendedName>
        <fullName evidence="14">SoxAX cytochrome complex subunit A</fullName>
        <ecNumber evidence="14">2.8.5.2</ecNumber>
    </recommendedName>
    <alternativeName>
        <fullName evidence="14">Protein SoxA</fullName>
    </alternativeName>
    <alternativeName>
        <fullName evidence="14">Sulfur oxidizing protein A</fullName>
    </alternativeName>
    <alternativeName>
        <fullName evidence="14">Thiosulfate-oxidizing multienzyme system protein SoxA</fullName>
    </alternativeName>
</protein>
<dbReference type="PIRSF" id="PIRSF038455">
    <property type="entry name" value="SoxA"/>
    <property type="match status" value="1"/>
</dbReference>
<dbReference type="eggNOG" id="COG3258">
    <property type="taxonomic scope" value="Bacteria"/>
</dbReference>
<dbReference type="GO" id="GO:0009055">
    <property type="term" value="F:electron transfer activity"/>
    <property type="evidence" value="ECO:0007669"/>
    <property type="project" value="InterPro"/>
</dbReference>
<dbReference type="KEGG" id="tbd:Tbd_0918"/>
<evidence type="ECO:0000256" key="1">
    <source>
        <dbReference type="ARBA" id="ARBA00004418"/>
    </source>
</evidence>
<dbReference type="Gene3D" id="1.10.760.10">
    <property type="entry name" value="Cytochrome c-like domain"/>
    <property type="match status" value="2"/>
</dbReference>
<dbReference type="InterPro" id="IPR025710">
    <property type="entry name" value="SoxA"/>
</dbReference>
<dbReference type="GO" id="GO:0020037">
    <property type="term" value="F:heme binding"/>
    <property type="evidence" value="ECO:0007669"/>
    <property type="project" value="InterPro"/>
</dbReference>
<evidence type="ECO:0000256" key="8">
    <source>
        <dbReference type="ARBA" id="ARBA00022764"/>
    </source>
</evidence>
<organism evidence="20 21">
    <name type="scientific">Thiobacillus denitrificans (strain ATCC 25259 / T1)</name>
    <dbReference type="NCBI Taxonomy" id="292415"/>
    <lineage>
        <taxon>Bacteria</taxon>
        <taxon>Pseudomonadati</taxon>
        <taxon>Pseudomonadota</taxon>
        <taxon>Betaproteobacteria</taxon>
        <taxon>Nitrosomonadales</taxon>
        <taxon>Thiobacillaceae</taxon>
        <taxon>Thiobacillus</taxon>
    </lineage>
</organism>
<dbReference type="RefSeq" id="WP_011311430.1">
    <property type="nucleotide sequence ID" value="NC_007404.1"/>
</dbReference>
<dbReference type="Proteomes" id="UP000008291">
    <property type="component" value="Chromosome"/>
</dbReference>
<feature type="binding site" description="covalent" evidence="16">
    <location>
        <position position="195"/>
    </location>
    <ligand>
        <name>heme c</name>
        <dbReference type="ChEBI" id="CHEBI:61717"/>
        <label>2</label>
    </ligand>
</feature>
<dbReference type="Pfam" id="PF21342">
    <property type="entry name" value="SoxA-TsdA_cyt-c"/>
    <property type="match status" value="1"/>
</dbReference>
<dbReference type="GO" id="GO:0070069">
    <property type="term" value="C:cytochrome complex"/>
    <property type="evidence" value="ECO:0007669"/>
    <property type="project" value="InterPro"/>
</dbReference>
<feature type="signal peptide" evidence="18">
    <location>
        <begin position="1"/>
        <end position="22"/>
    </location>
</feature>
<dbReference type="EMBL" id="CP000116">
    <property type="protein sequence ID" value="AAZ96871.1"/>
    <property type="molecule type" value="Genomic_DNA"/>
</dbReference>
<evidence type="ECO:0000256" key="6">
    <source>
        <dbReference type="ARBA" id="ARBA00022723"/>
    </source>
</evidence>
<dbReference type="GO" id="GO:0046872">
    <property type="term" value="F:metal ion binding"/>
    <property type="evidence" value="ECO:0007669"/>
    <property type="project" value="UniProtKB-KW"/>
</dbReference>
<name>Q3SKB6_THIDA</name>
<evidence type="ECO:0000256" key="9">
    <source>
        <dbReference type="ARBA" id="ARBA00022982"/>
    </source>
</evidence>
<evidence type="ECO:0000256" key="11">
    <source>
        <dbReference type="ARBA" id="ARBA00025746"/>
    </source>
</evidence>
<evidence type="ECO:0000256" key="4">
    <source>
        <dbReference type="ARBA" id="ARBA00022617"/>
    </source>
</evidence>
<dbReference type="GO" id="GO:0016740">
    <property type="term" value="F:transferase activity"/>
    <property type="evidence" value="ECO:0007669"/>
    <property type="project" value="UniProtKB-KW"/>
</dbReference>
<feature type="binding site" description="axial binding residue" evidence="17">
    <location>
        <position position="239"/>
    </location>
    <ligand>
        <name>heme c</name>
        <dbReference type="ChEBI" id="CHEBI:61717"/>
        <label>2</label>
    </ligand>
    <ligandPart>
        <name>Fe</name>
        <dbReference type="ChEBI" id="CHEBI:18248"/>
    </ligandPart>
</feature>
<keyword evidence="7 18" id="KW-0732">Signal</keyword>
<feature type="binding site" description="axial binding residue" evidence="17">
    <location>
        <position position="196"/>
    </location>
    <ligand>
        <name>heme c</name>
        <dbReference type="ChEBI" id="CHEBI:61717"/>
        <label>2</label>
    </ligand>
    <ligandPart>
        <name>Fe</name>
        <dbReference type="ChEBI" id="CHEBI:18248"/>
    </ligandPart>
</feature>
<evidence type="ECO:0000256" key="12">
    <source>
        <dbReference type="ARBA" id="ARBA00048077"/>
    </source>
</evidence>
<dbReference type="SMR" id="Q3SKB6"/>
<comment type="subcellular location">
    <subcellularLocation>
        <location evidence="1 14">Periplasm</location>
    </subcellularLocation>
</comment>
<evidence type="ECO:0000256" key="3">
    <source>
        <dbReference type="ARBA" id="ARBA00022448"/>
    </source>
</evidence>
<dbReference type="GO" id="GO:0019417">
    <property type="term" value="P:sulfur oxidation"/>
    <property type="evidence" value="ECO:0007669"/>
    <property type="project" value="InterPro"/>
</dbReference>
<accession>Q3SKB6</accession>
<feature type="domain" description="Cytochrome c" evidence="19">
    <location>
        <begin position="78"/>
        <end position="161"/>
    </location>
</feature>
<dbReference type="InterPro" id="IPR009056">
    <property type="entry name" value="Cyt_c-like_dom"/>
</dbReference>
<dbReference type="GO" id="GO:0042597">
    <property type="term" value="C:periplasmic space"/>
    <property type="evidence" value="ECO:0007669"/>
    <property type="project" value="UniProtKB-SubCell"/>
</dbReference>
<evidence type="ECO:0000256" key="14">
    <source>
        <dbReference type="PIRNR" id="PIRNR038455"/>
    </source>
</evidence>
<evidence type="ECO:0000256" key="15">
    <source>
        <dbReference type="PIRSR" id="PIRSR038455-1"/>
    </source>
</evidence>
<keyword evidence="6 14" id="KW-0479">Metal-binding</keyword>
<feature type="active site" description="Cysteine persulfide intermediate" evidence="15">
    <location>
        <position position="239"/>
    </location>
</feature>
<dbReference type="SUPFAM" id="SSF46626">
    <property type="entry name" value="Cytochrome c"/>
    <property type="match status" value="2"/>
</dbReference>
<feature type="binding site" evidence="16">
    <location>
        <position position="235"/>
    </location>
    <ligand>
        <name>substrate</name>
    </ligand>
</feature>
<dbReference type="NCBIfam" id="TIGR04484">
    <property type="entry name" value="thiosulf_SoxA"/>
    <property type="match status" value="1"/>
</dbReference>
<dbReference type="STRING" id="292415.Tbd_0918"/>
<evidence type="ECO:0000259" key="19">
    <source>
        <dbReference type="Pfam" id="PF21342"/>
    </source>
</evidence>
<sequence length="278" mass="30877">MKKTVSILFCLGALVLATGAQATTPEEGRAKIVKAVQKAYPEIKFEDYVHGAMAFSPDALAQYEAIMAFPPFDGEIEKGAKLWETPFKNGRRYADCFPRGGKNVAGNYPQFDRATKKVVTFEMALNQCRTANGEAPYKHGDMNTMGVLTAYARTLSDGMKMNIKVEGADARAAFEAGERFFHQRRGQLNFSCAGCHLGNAGKILRTEYLSMAPGQATHWPAFRGGDYTLFTLQRRYAACNQMVRFAPLEIGGEEYNNLEYYHSYLSNGLPLKAAVFRK</sequence>
<comment type="subunit">
    <text evidence="2 14">Heterodimer of SoxA and SoxX.</text>
</comment>
<comment type="similarity">
    <text evidence="11 14">Belongs to the SoxA family.</text>
</comment>
<keyword evidence="21" id="KW-1185">Reference proteome</keyword>
<comment type="cofactor">
    <cofactor evidence="16">
        <name>heme</name>
        <dbReference type="ChEBI" id="CHEBI:30413"/>
    </cofactor>
    <text evidence="16">Binds 2 heme groups per subunit.</text>
</comment>
<keyword evidence="5 14" id="KW-0808">Transferase</keyword>
<comment type="catalytic activity">
    <reaction evidence="13 14">
        <text>S-sulfanyl-L-cysteinyl-[SoxY protein] + thiosulfate + 2 Fe(III)-[cytochrome c] = S-(2-sulfodisulfanyl)-L-cysteinyl-[SoxY protein] + 2 Fe(II)-[cytochrome c] + 2 H(+)</text>
        <dbReference type="Rhea" id="RHEA:51224"/>
        <dbReference type="Rhea" id="RHEA-COMP:10350"/>
        <dbReference type="Rhea" id="RHEA-COMP:14399"/>
        <dbReference type="Rhea" id="RHEA-COMP:14689"/>
        <dbReference type="Rhea" id="RHEA-COMP:14690"/>
        <dbReference type="ChEBI" id="CHEBI:15378"/>
        <dbReference type="ChEBI" id="CHEBI:29033"/>
        <dbReference type="ChEBI" id="CHEBI:29034"/>
        <dbReference type="ChEBI" id="CHEBI:33542"/>
        <dbReference type="ChEBI" id="CHEBI:61963"/>
        <dbReference type="ChEBI" id="CHEBI:140664"/>
        <dbReference type="EC" id="2.8.5.2"/>
    </reaction>
</comment>
<evidence type="ECO:0000256" key="13">
    <source>
        <dbReference type="ARBA" id="ARBA00048423"/>
    </source>
</evidence>
<comment type="catalytic activity">
    <reaction evidence="12 14">
        <text>L-cysteinyl-[SoxY protein] + thiosulfate + 2 Fe(III)-[cytochrome c] = S-sulfosulfanyl-L-cysteinyl-[SoxY protein] + 2 Fe(II)-[cytochrome c] + 2 H(+)</text>
        <dbReference type="Rhea" id="RHEA:56720"/>
        <dbReference type="Rhea" id="RHEA-COMP:10350"/>
        <dbReference type="Rhea" id="RHEA-COMP:14328"/>
        <dbReference type="Rhea" id="RHEA-COMP:14399"/>
        <dbReference type="Rhea" id="RHEA-COMP:14691"/>
        <dbReference type="ChEBI" id="CHEBI:15378"/>
        <dbReference type="ChEBI" id="CHEBI:29033"/>
        <dbReference type="ChEBI" id="CHEBI:29034"/>
        <dbReference type="ChEBI" id="CHEBI:29950"/>
        <dbReference type="ChEBI" id="CHEBI:33542"/>
        <dbReference type="ChEBI" id="CHEBI:139321"/>
        <dbReference type="EC" id="2.8.5.2"/>
    </reaction>
</comment>
<keyword evidence="10 14" id="KW-0408">Iron</keyword>
<dbReference type="HOGENOM" id="CLU_079910_1_0_4"/>
<evidence type="ECO:0000256" key="7">
    <source>
        <dbReference type="ARBA" id="ARBA00022729"/>
    </source>
</evidence>
<gene>
    <name evidence="20" type="ordered locus">Tbd_0918</name>
</gene>
<proteinExistence type="inferred from homology"/>
<keyword evidence="3 14" id="KW-0813">Transport</keyword>
<keyword evidence="9 14" id="KW-0249">Electron transport</keyword>
<dbReference type="OrthoDB" id="9808312at2"/>